<sequence>MASSEIVDSGRFAGQKSHFSHTCNLLSQYLKEKKGSLGDLSLDMHRNFDSAGSTTMDLLPMIEKSGELVQKSMNLFPQGGMKAESEPEKAQMTIFYGGQVIVFNDFPADKAKEIMLMASTSKGNNPAKPLESAADLVVPSFGKTSIQENQMPNQPIVSDLPIARRASLTRFLEKRKDRLTAKVPYHREEAAAPKKEEHKAPWLGLGGQFAVKTEQY</sequence>
<dbReference type="SMR" id="A0A3Q7H988"/>
<name>A0A3Q7H988_SOLLC</name>
<evidence type="ECO:0000259" key="3">
    <source>
        <dbReference type="PROSITE" id="PS51320"/>
    </source>
</evidence>
<dbReference type="InterPro" id="IPR040390">
    <property type="entry name" value="TIFY/JAZ"/>
</dbReference>
<dbReference type="InterPro" id="IPR018467">
    <property type="entry name" value="CCT_CS"/>
</dbReference>
<dbReference type="OMA" id="ECSELMG"/>
<dbReference type="AlphaFoldDB" id="A0A3Q7H988"/>
<organism evidence="4">
    <name type="scientific">Solanum lycopersicum</name>
    <name type="common">Tomato</name>
    <name type="synonym">Lycopersicon esculentum</name>
    <dbReference type="NCBI Taxonomy" id="4081"/>
    <lineage>
        <taxon>Eukaryota</taxon>
        <taxon>Viridiplantae</taxon>
        <taxon>Streptophyta</taxon>
        <taxon>Embryophyta</taxon>
        <taxon>Tracheophyta</taxon>
        <taxon>Spermatophyta</taxon>
        <taxon>Magnoliopsida</taxon>
        <taxon>eudicotyledons</taxon>
        <taxon>Gunneridae</taxon>
        <taxon>Pentapetalae</taxon>
        <taxon>asterids</taxon>
        <taxon>lamiids</taxon>
        <taxon>Solanales</taxon>
        <taxon>Solanaceae</taxon>
        <taxon>Solanoideae</taxon>
        <taxon>Solaneae</taxon>
        <taxon>Solanum</taxon>
        <taxon>Solanum subgen. Lycopersicon</taxon>
    </lineage>
</organism>
<keyword evidence="5" id="KW-1185">Reference proteome</keyword>
<dbReference type="GO" id="GO:0009611">
    <property type="term" value="P:response to wounding"/>
    <property type="evidence" value="ECO:0000318"/>
    <property type="project" value="GO_Central"/>
</dbReference>
<protein>
    <recommendedName>
        <fullName evidence="2">Protein TIFY</fullName>
    </recommendedName>
    <alternativeName>
        <fullName evidence="2">Jasmonate ZIM domain-containing protein</fullName>
    </alternativeName>
</protein>
<accession>A0A3Q7H988</accession>
<dbReference type="InterPro" id="IPR010399">
    <property type="entry name" value="Tify_dom"/>
</dbReference>
<dbReference type="Proteomes" id="UP000004994">
    <property type="component" value="Chromosome 7"/>
</dbReference>
<comment type="subcellular location">
    <subcellularLocation>
        <location evidence="2">Nucleus</location>
    </subcellularLocation>
</comment>
<evidence type="ECO:0000313" key="4">
    <source>
        <dbReference type="EnsemblPlants" id="Solyc07g042170.3.1"/>
    </source>
</evidence>
<dbReference type="RefSeq" id="XP_004243696.1">
    <property type="nucleotide sequence ID" value="XM_004243648.4"/>
</dbReference>
<keyword evidence="2" id="KW-0539">Nucleus</keyword>
<keyword evidence="2" id="KW-1184">Jasmonic acid signaling pathway</keyword>
<reference evidence="4" key="1">
    <citation type="journal article" date="2012" name="Nature">
        <title>The tomato genome sequence provides insights into fleshy fruit evolution.</title>
        <authorList>
            <consortium name="Tomato Genome Consortium"/>
        </authorList>
    </citation>
    <scope>NUCLEOTIDE SEQUENCE [LARGE SCALE GENOMIC DNA]</scope>
    <source>
        <strain evidence="4">cv. Heinz 1706</strain>
    </source>
</reference>
<evidence type="ECO:0000256" key="1">
    <source>
        <dbReference type="ARBA" id="ARBA00008614"/>
    </source>
</evidence>
<dbReference type="Pfam" id="PF09425">
    <property type="entry name" value="Jas_motif"/>
    <property type="match status" value="1"/>
</dbReference>
<dbReference type="PANTHER" id="PTHR33077">
    <property type="entry name" value="PROTEIN TIFY 4A-RELATED-RELATED"/>
    <property type="match status" value="1"/>
</dbReference>
<dbReference type="PANTHER" id="PTHR33077:SF140">
    <property type="entry name" value="PROTEIN TIFY 10B"/>
    <property type="match status" value="1"/>
</dbReference>
<evidence type="ECO:0000313" key="5">
    <source>
        <dbReference type="Proteomes" id="UP000004994"/>
    </source>
</evidence>
<dbReference type="PROSITE" id="PS51320">
    <property type="entry name" value="TIFY"/>
    <property type="match status" value="1"/>
</dbReference>
<gene>
    <name evidence="4" type="primary">LOC101247936</name>
</gene>
<dbReference type="GO" id="GO:0031347">
    <property type="term" value="P:regulation of defense response"/>
    <property type="evidence" value="ECO:0000318"/>
    <property type="project" value="GO_Central"/>
</dbReference>
<dbReference type="GO" id="GO:0005634">
    <property type="term" value="C:nucleus"/>
    <property type="evidence" value="ECO:0000318"/>
    <property type="project" value="GO_Central"/>
</dbReference>
<dbReference type="PaxDb" id="4081-Solyc07g042170.2.1"/>
<comment type="function">
    <text evidence="2">Repressor of jasmonate responses.</text>
</comment>
<dbReference type="GeneID" id="101247936"/>
<dbReference type="Gramene" id="Solyc07g042170.3.1">
    <property type="protein sequence ID" value="Solyc07g042170.3.1"/>
    <property type="gene ID" value="Solyc07g042170.3"/>
</dbReference>
<dbReference type="STRING" id="4081.A0A3Q7H988"/>
<dbReference type="Pfam" id="PF06200">
    <property type="entry name" value="tify"/>
    <property type="match status" value="1"/>
</dbReference>
<evidence type="ECO:0000256" key="2">
    <source>
        <dbReference type="RuleBase" id="RU369065"/>
    </source>
</evidence>
<dbReference type="EnsemblPlants" id="Solyc07g042170.3.1">
    <property type="protein sequence ID" value="Solyc07g042170.3.1"/>
    <property type="gene ID" value="Solyc07g042170.3"/>
</dbReference>
<comment type="domain">
    <text evidence="2">The jas domain is required for interaction with COI1.</text>
</comment>
<dbReference type="GO" id="GO:2000022">
    <property type="term" value="P:regulation of jasmonic acid mediated signaling pathway"/>
    <property type="evidence" value="ECO:0000318"/>
    <property type="project" value="GO_Central"/>
</dbReference>
<dbReference type="InParanoid" id="A0A3Q7H988"/>
<dbReference type="KEGG" id="sly:101247936"/>
<dbReference type="FunCoup" id="A0A3Q7H988">
    <property type="interactions" value="1124"/>
</dbReference>
<comment type="similarity">
    <text evidence="1 2">Belongs to the TIFY/JAZ family.</text>
</comment>
<proteinExistence type="inferred from homology"/>
<feature type="domain" description="Tify" evidence="3">
    <location>
        <begin position="85"/>
        <end position="120"/>
    </location>
</feature>
<reference evidence="4" key="2">
    <citation type="submission" date="2019-01" db="UniProtKB">
        <authorList>
            <consortium name="EnsemblPlants"/>
        </authorList>
    </citation>
    <scope>IDENTIFICATION</scope>
    <source>
        <strain evidence="4">cv. Heinz 1706</strain>
    </source>
</reference>
<dbReference type="SMART" id="SM00979">
    <property type="entry name" value="TIFY"/>
    <property type="match status" value="1"/>
</dbReference>
<dbReference type="OrthoDB" id="1937734at2759"/>